<accession>A0A9N9B3H2</accession>
<protein>
    <submittedName>
        <fullName evidence="1">34_t:CDS:1</fullName>
    </submittedName>
</protein>
<proteinExistence type="predicted"/>
<dbReference type="AlphaFoldDB" id="A0A9N9B3H2"/>
<organism evidence="1 2">
    <name type="scientific">Acaulospora morrowiae</name>
    <dbReference type="NCBI Taxonomy" id="94023"/>
    <lineage>
        <taxon>Eukaryota</taxon>
        <taxon>Fungi</taxon>
        <taxon>Fungi incertae sedis</taxon>
        <taxon>Mucoromycota</taxon>
        <taxon>Glomeromycotina</taxon>
        <taxon>Glomeromycetes</taxon>
        <taxon>Diversisporales</taxon>
        <taxon>Acaulosporaceae</taxon>
        <taxon>Acaulospora</taxon>
    </lineage>
</organism>
<reference evidence="1" key="1">
    <citation type="submission" date="2021-06" db="EMBL/GenBank/DDBJ databases">
        <authorList>
            <person name="Kallberg Y."/>
            <person name="Tangrot J."/>
            <person name="Rosling A."/>
        </authorList>
    </citation>
    <scope>NUCLEOTIDE SEQUENCE</scope>
    <source>
        <strain evidence="1">CL551</strain>
    </source>
</reference>
<evidence type="ECO:0000313" key="2">
    <source>
        <dbReference type="Proteomes" id="UP000789342"/>
    </source>
</evidence>
<dbReference type="EMBL" id="CAJVPV010003549">
    <property type="protein sequence ID" value="CAG8554295.1"/>
    <property type="molecule type" value="Genomic_DNA"/>
</dbReference>
<comment type="caution">
    <text evidence="1">The sequence shown here is derived from an EMBL/GenBank/DDBJ whole genome shotgun (WGS) entry which is preliminary data.</text>
</comment>
<keyword evidence="2" id="KW-1185">Reference proteome</keyword>
<dbReference type="Proteomes" id="UP000789342">
    <property type="component" value="Unassembled WGS sequence"/>
</dbReference>
<evidence type="ECO:0000313" key="1">
    <source>
        <dbReference type="EMBL" id="CAG8554295.1"/>
    </source>
</evidence>
<name>A0A9N9B3H2_9GLOM</name>
<sequence>MNVESDFATGEDLRSTIYEERLPDTTEFVELLHNREGDMDVESISEGLPDAARKSYLLLRNRMKFPKN</sequence>
<gene>
    <name evidence="1" type="ORF">AMORRO_LOCUS5719</name>
</gene>